<dbReference type="PANTHER" id="PTHR13363:SF5">
    <property type="entry name" value="E3 UBIQUITIN-PROTEIN LIGASE RNF123"/>
    <property type="match status" value="1"/>
</dbReference>
<evidence type="ECO:0000256" key="2">
    <source>
        <dbReference type="ARBA" id="ARBA00022771"/>
    </source>
</evidence>
<dbReference type="AlphaFoldDB" id="A0A443QY56"/>
<evidence type="ECO:0000259" key="5">
    <source>
        <dbReference type="PROSITE" id="PS50089"/>
    </source>
</evidence>
<dbReference type="OrthoDB" id="258495at2759"/>
<dbReference type="GO" id="GO:0008270">
    <property type="term" value="F:zinc ion binding"/>
    <property type="evidence" value="ECO:0007669"/>
    <property type="project" value="UniProtKB-KW"/>
</dbReference>
<dbReference type="Pfam" id="PF13920">
    <property type="entry name" value="zf-C3HC4_3"/>
    <property type="match status" value="1"/>
</dbReference>
<dbReference type="GO" id="GO:0005737">
    <property type="term" value="C:cytoplasm"/>
    <property type="evidence" value="ECO:0007669"/>
    <property type="project" value="TreeGrafter"/>
</dbReference>
<dbReference type="GO" id="GO:0004842">
    <property type="term" value="F:ubiquitin-protein transferase activity"/>
    <property type="evidence" value="ECO:0007669"/>
    <property type="project" value="InterPro"/>
</dbReference>
<dbReference type="InterPro" id="IPR057987">
    <property type="entry name" value="TPR_RNF123/RKP"/>
</dbReference>
<dbReference type="SMART" id="SM00184">
    <property type="entry name" value="RING"/>
    <property type="match status" value="1"/>
</dbReference>
<evidence type="ECO:0000313" key="8">
    <source>
        <dbReference type="Proteomes" id="UP000285301"/>
    </source>
</evidence>
<evidence type="ECO:0000313" key="7">
    <source>
        <dbReference type="EMBL" id="RWS07923.1"/>
    </source>
</evidence>
<dbReference type="PANTHER" id="PTHR13363">
    <property type="entry name" value="RING FINGER AND SRY DOMAIN-CONTAINING"/>
    <property type="match status" value="1"/>
</dbReference>
<comment type="caution">
    <text evidence="7">The sequence shown here is derived from an EMBL/GenBank/DDBJ whole genome shotgun (WGS) entry which is preliminary data.</text>
</comment>
<dbReference type="Pfam" id="PF00622">
    <property type="entry name" value="SPRY"/>
    <property type="match status" value="1"/>
</dbReference>
<sequence length="1189" mass="134483">MCTGHDVFLKVFAKECKASSATATRRHQTLDYTLKEVETNAIQIGALDAKYKSIAHWSPYGRLGAERVVFDVTASTGHINTDFARLSLSSHSGFSSIRANVGVFKGKWMYEVMLGTKGVMQVGWATNRCKFSQEKGVGDTPDSYAYDGNRVRKWNLNTFRYGETWHPGDVIGITIDLEEGCVGFYRNGKYLGQAFNNVKIGQGMVYFPAVSLAYNESLVANFGATPLRYPVEGYQPLEAVPYIELCKADIMFDWIFNLILLESRNEPTSTAFNNSQSPSRNISSYLILNMILERLSPFVTNRYIIEACMLKKLLSFHNNHEIHILLDLFWALLEVQQIHECLEYLVSAIINGYRYSNIACVDNNTDLQGIVKDCLSPSEFSHTINFPAVERAAPESSSSSVNFVHQKQYLILFLSLVQHPRTRIYLLQHTLFDKVKFPLLLEIRPILDNDILEKRIFPHLTVYSVITSEAFQNLKSKDIEHCLSELESYHHMIMDTLIFQDEFCRKVFLAKFDLFIKENRSHFNPVRVGGVGEISGSQQASPLPVILCFFHRLTSLIRIQYENMINVLPISFFVDSSCVSNEITRIGGVVSHLSKTFEREIAQYIETASSMNPLLKHVYILIDGLIKLYSIGAHKQLGKHCAIRETLEEFANALEEMDELESDDPETKQVIQKSTEVLEKELLCRARQLAWINSTVLTASRRADIYWLLKLLLNTLDHASQSGCLFGFIPDYYIESCLNLCFAIRFYFGTSNSSSNVSHTALTADNDKECWDLLKQFSTFIASHFADERVANSDLRDSIAQALASLVSNPETLKALEGISINSRQKMITSLTAPYENRAWAQSNWILLRLWKGDGFAYRYTVPPNMAAKVGNTHANKDLLSTLNYLKPCPSQLFQNHLREYLTLNRQASNAFISSLLSQLNWSFSEFIGMLQEIQNAANRPEKVFIDSRQLKICCTCFDLTLALLRVIEMIATINPFLITKPEGNDLILTQLCTMLNQILNRVTVPTGCFEFITDLDIPGLELVAHFPIVTAVAGILVALVHKGPQESHEIALNAYISDASFLPSSLLFLSSKCDANSSKGSTRKSLCLANYEEVSAEELEILEETIKLVIAKHENLESSKSIEEIPEDEMCTICYANRKTALFVPCGHKSCKSCISMHFLRNQECFFCKTVLDRVVFTNSDEVLYPKK</sequence>
<evidence type="ECO:0000256" key="1">
    <source>
        <dbReference type="ARBA" id="ARBA00022723"/>
    </source>
</evidence>
<protein>
    <submittedName>
        <fullName evidence="7">E3 ubiquitin-protein ligase RNF123-like protein</fullName>
    </submittedName>
</protein>
<keyword evidence="3" id="KW-0862">Zinc</keyword>
<dbReference type="InterPro" id="IPR001870">
    <property type="entry name" value="B30.2/SPRY"/>
</dbReference>
<dbReference type="InterPro" id="IPR003877">
    <property type="entry name" value="SPRY_dom"/>
</dbReference>
<keyword evidence="1" id="KW-0479">Metal-binding</keyword>
<dbReference type="InterPro" id="IPR013083">
    <property type="entry name" value="Znf_RING/FYVE/PHD"/>
</dbReference>
<dbReference type="InterPro" id="IPR045129">
    <property type="entry name" value="RNF123/RKP/RSPRY1"/>
</dbReference>
<dbReference type="InterPro" id="IPR013320">
    <property type="entry name" value="ConA-like_dom_sf"/>
</dbReference>
<name>A0A443QY56_9ACAR</name>
<keyword evidence="2 4" id="KW-0863">Zinc-finger</keyword>
<evidence type="ECO:0000259" key="6">
    <source>
        <dbReference type="PROSITE" id="PS50188"/>
    </source>
</evidence>
<feature type="domain" description="B30.2/SPRY" evidence="6">
    <location>
        <begin position="47"/>
        <end position="227"/>
    </location>
</feature>
<dbReference type="EMBL" id="NCKU01003230">
    <property type="protein sequence ID" value="RWS07923.1"/>
    <property type="molecule type" value="Genomic_DNA"/>
</dbReference>
<dbReference type="SMART" id="SM00449">
    <property type="entry name" value="SPRY"/>
    <property type="match status" value="1"/>
</dbReference>
<dbReference type="STRING" id="1965070.A0A443QY56"/>
<dbReference type="GO" id="GO:0051603">
    <property type="term" value="P:proteolysis involved in protein catabolic process"/>
    <property type="evidence" value="ECO:0007669"/>
    <property type="project" value="TreeGrafter"/>
</dbReference>
<reference evidence="7 8" key="1">
    <citation type="journal article" date="2018" name="Gigascience">
        <title>Genomes of trombidid mites reveal novel predicted allergens and laterally-transferred genes associated with secondary metabolism.</title>
        <authorList>
            <person name="Dong X."/>
            <person name="Chaisiri K."/>
            <person name="Xia D."/>
            <person name="Armstrong S.D."/>
            <person name="Fang Y."/>
            <person name="Donnelly M.J."/>
            <person name="Kadowaki T."/>
            <person name="McGarry J.W."/>
            <person name="Darby A.C."/>
            <person name="Makepeace B.L."/>
        </authorList>
    </citation>
    <scope>NUCLEOTIDE SEQUENCE [LARGE SCALE GENOMIC DNA]</scope>
    <source>
        <strain evidence="7">UoL-WK</strain>
    </source>
</reference>
<dbReference type="PROSITE" id="PS50089">
    <property type="entry name" value="ZF_RING_2"/>
    <property type="match status" value="1"/>
</dbReference>
<proteinExistence type="predicted"/>
<dbReference type="InterPro" id="IPR001841">
    <property type="entry name" value="Znf_RING"/>
</dbReference>
<organism evidence="7 8">
    <name type="scientific">Dinothrombium tinctorium</name>
    <dbReference type="NCBI Taxonomy" id="1965070"/>
    <lineage>
        <taxon>Eukaryota</taxon>
        <taxon>Metazoa</taxon>
        <taxon>Ecdysozoa</taxon>
        <taxon>Arthropoda</taxon>
        <taxon>Chelicerata</taxon>
        <taxon>Arachnida</taxon>
        <taxon>Acari</taxon>
        <taxon>Acariformes</taxon>
        <taxon>Trombidiformes</taxon>
        <taxon>Prostigmata</taxon>
        <taxon>Anystina</taxon>
        <taxon>Parasitengona</taxon>
        <taxon>Trombidioidea</taxon>
        <taxon>Trombidiidae</taxon>
        <taxon>Dinothrombium</taxon>
    </lineage>
</organism>
<accession>A0A443QY56</accession>
<evidence type="ECO:0000256" key="3">
    <source>
        <dbReference type="ARBA" id="ARBA00022833"/>
    </source>
</evidence>
<dbReference type="Pfam" id="PF25576">
    <property type="entry name" value="TPR_RNF123"/>
    <property type="match status" value="1"/>
</dbReference>
<feature type="domain" description="RING-type" evidence="5">
    <location>
        <begin position="1132"/>
        <end position="1170"/>
    </location>
</feature>
<dbReference type="Proteomes" id="UP000285301">
    <property type="component" value="Unassembled WGS sequence"/>
</dbReference>
<keyword evidence="8" id="KW-1185">Reference proteome</keyword>
<dbReference type="SUPFAM" id="SSF49899">
    <property type="entry name" value="Concanavalin A-like lectins/glucanases"/>
    <property type="match status" value="1"/>
</dbReference>
<dbReference type="Gene3D" id="2.60.120.920">
    <property type="match status" value="1"/>
</dbReference>
<dbReference type="Gene3D" id="3.30.40.10">
    <property type="entry name" value="Zinc/RING finger domain, C3HC4 (zinc finger)"/>
    <property type="match status" value="1"/>
</dbReference>
<evidence type="ECO:0000256" key="4">
    <source>
        <dbReference type="PROSITE-ProRule" id="PRU00175"/>
    </source>
</evidence>
<dbReference type="CDD" id="cd16541">
    <property type="entry name" value="RING-HC_RNF123"/>
    <property type="match status" value="1"/>
</dbReference>
<dbReference type="PROSITE" id="PS50188">
    <property type="entry name" value="B302_SPRY"/>
    <property type="match status" value="1"/>
</dbReference>
<dbReference type="SUPFAM" id="SSF57850">
    <property type="entry name" value="RING/U-box"/>
    <property type="match status" value="1"/>
</dbReference>
<dbReference type="InterPro" id="IPR043136">
    <property type="entry name" value="B30.2/SPRY_sf"/>
</dbReference>
<gene>
    <name evidence="7" type="ORF">B4U79_04583</name>
</gene>